<sequence length="356" mass="39399">MDESLYADDELTVEERSLLPSEGFFVPEEHRERRREEEFEEDVVGKSTVMLVDGDADGLASVVLGREVFDDLGWTTGSPNHLGDAFERLAEHTDEGATVYVVDLCPDADVPLEGFETVVESASAVHWYDHHEWDDDVRETVEAMGVDVVVGESDEVCSADVTLEQFESHGHVFDDAVRELVAVTRDHDLWIRDDPRSDDLADLSVYLSADEYVEAVEDGVELDDEYAEFLAEKREEKNRLVELAVERATFEDVGGVTVAHTYGRCSQNEVAEALREEGADASVVVKPEGGTSLRGTDGFERCHEVARLLDGGGHPKAAGCKPDIFGTVLDYARHWTTDGEEARGVVLDAFEELLDS</sequence>
<comment type="caution">
    <text evidence="1">The sequence shown here is derived from an EMBL/GenBank/DDBJ whole genome shotgun (WGS) entry which is preliminary data.</text>
</comment>
<dbReference type="AlphaFoldDB" id="A0A9Q4C679"/>
<dbReference type="Gene3D" id="3.10.310.30">
    <property type="match status" value="1"/>
</dbReference>
<keyword evidence="2" id="KW-1185">Reference proteome</keyword>
<organism evidence="1 2">
    <name type="scientific">Halorutilus salinus</name>
    <dbReference type="NCBI Taxonomy" id="2487751"/>
    <lineage>
        <taxon>Archaea</taxon>
        <taxon>Methanobacteriati</taxon>
        <taxon>Methanobacteriota</taxon>
        <taxon>Stenosarchaea group</taxon>
        <taxon>Halobacteria</taxon>
        <taxon>Halorutilales</taxon>
        <taxon>Halorutilaceae</taxon>
        <taxon>Halorutilus</taxon>
    </lineage>
</organism>
<gene>
    <name evidence="1" type="ORF">EGH25_11165</name>
</gene>
<dbReference type="SUPFAM" id="SSF64182">
    <property type="entry name" value="DHH phosphoesterases"/>
    <property type="match status" value="1"/>
</dbReference>
<dbReference type="InterPro" id="IPR052968">
    <property type="entry name" value="Nucleotide_metab_enz"/>
</dbReference>
<evidence type="ECO:0000313" key="1">
    <source>
        <dbReference type="EMBL" id="MCX2819910.1"/>
    </source>
</evidence>
<evidence type="ECO:0000313" key="2">
    <source>
        <dbReference type="Proteomes" id="UP001149411"/>
    </source>
</evidence>
<accession>A0A9Q4C679</accession>
<dbReference type="Proteomes" id="UP001149411">
    <property type="component" value="Unassembled WGS sequence"/>
</dbReference>
<name>A0A9Q4C679_9EURY</name>
<dbReference type="PANTHER" id="PTHR42146">
    <property type="entry name" value="3',5'-CYCLIC-NUCLEOTIDE PHOSPHODIESTERASE"/>
    <property type="match status" value="1"/>
</dbReference>
<dbReference type="RefSeq" id="WP_266088596.1">
    <property type="nucleotide sequence ID" value="NZ_RKLV01000014.1"/>
</dbReference>
<dbReference type="EMBL" id="RKLV01000014">
    <property type="protein sequence ID" value="MCX2819910.1"/>
    <property type="molecule type" value="Genomic_DNA"/>
</dbReference>
<proteinExistence type="predicted"/>
<protein>
    <submittedName>
        <fullName evidence="1">Recombinase RecJ</fullName>
    </submittedName>
</protein>
<dbReference type="InterPro" id="IPR038763">
    <property type="entry name" value="DHH_sf"/>
</dbReference>
<dbReference type="PANTHER" id="PTHR42146:SF1">
    <property type="entry name" value="OLIGORIBONUCLEASE NRNB"/>
    <property type="match status" value="1"/>
</dbReference>
<reference evidence="1" key="1">
    <citation type="submission" date="2022-09" db="EMBL/GenBank/DDBJ databases">
        <title>Haloadaptaus new haloarchaeum isolated from saline soil.</title>
        <authorList>
            <person name="Duran-Viseras A."/>
            <person name="Sanchez-Porro C."/>
            <person name="Ventosa A."/>
        </authorList>
    </citation>
    <scope>NUCLEOTIDE SEQUENCE</scope>
    <source>
        <strain evidence="1">F3-133</strain>
    </source>
</reference>